<accession>A0A699VVQ9</accession>
<name>A0A699VVQ9_TANCI</name>
<evidence type="ECO:0000313" key="2">
    <source>
        <dbReference type="EMBL" id="GFD37031.1"/>
    </source>
</evidence>
<keyword evidence="1" id="KW-1133">Transmembrane helix</keyword>
<sequence length="65" mass="7248">SNEEFSSIDDDSFSIDNIDYAEASPPDFKLVSSEVMEIVIPKRSVVAVQLLILIPLCMLRSSLIF</sequence>
<reference evidence="2" key="1">
    <citation type="journal article" date="2019" name="Sci. Rep.">
        <title>Draft genome of Tanacetum cinerariifolium, the natural source of mosquito coil.</title>
        <authorList>
            <person name="Yamashiro T."/>
            <person name="Shiraishi A."/>
            <person name="Satake H."/>
            <person name="Nakayama K."/>
        </authorList>
    </citation>
    <scope>NUCLEOTIDE SEQUENCE</scope>
</reference>
<organism evidence="2">
    <name type="scientific">Tanacetum cinerariifolium</name>
    <name type="common">Dalmatian daisy</name>
    <name type="synonym">Chrysanthemum cinerariifolium</name>
    <dbReference type="NCBI Taxonomy" id="118510"/>
    <lineage>
        <taxon>Eukaryota</taxon>
        <taxon>Viridiplantae</taxon>
        <taxon>Streptophyta</taxon>
        <taxon>Embryophyta</taxon>
        <taxon>Tracheophyta</taxon>
        <taxon>Spermatophyta</taxon>
        <taxon>Magnoliopsida</taxon>
        <taxon>eudicotyledons</taxon>
        <taxon>Gunneridae</taxon>
        <taxon>Pentapetalae</taxon>
        <taxon>asterids</taxon>
        <taxon>campanulids</taxon>
        <taxon>Asterales</taxon>
        <taxon>Asteraceae</taxon>
        <taxon>Asteroideae</taxon>
        <taxon>Anthemideae</taxon>
        <taxon>Anthemidinae</taxon>
        <taxon>Tanacetum</taxon>
    </lineage>
</organism>
<feature type="transmembrane region" description="Helical" evidence="1">
    <location>
        <begin position="45"/>
        <end position="64"/>
    </location>
</feature>
<gene>
    <name evidence="2" type="ORF">Tci_909000</name>
</gene>
<dbReference type="EMBL" id="BKCJ011479740">
    <property type="protein sequence ID" value="GFD37031.1"/>
    <property type="molecule type" value="Genomic_DNA"/>
</dbReference>
<feature type="non-terminal residue" evidence="2">
    <location>
        <position position="1"/>
    </location>
</feature>
<keyword evidence="1" id="KW-0472">Membrane</keyword>
<protein>
    <submittedName>
        <fullName evidence="2">Uncharacterized protein</fullName>
    </submittedName>
</protein>
<comment type="caution">
    <text evidence="2">The sequence shown here is derived from an EMBL/GenBank/DDBJ whole genome shotgun (WGS) entry which is preliminary data.</text>
</comment>
<evidence type="ECO:0000256" key="1">
    <source>
        <dbReference type="SAM" id="Phobius"/>
    </source>
</evidence>
<proteinExistence type="predicted"/>
<keyword evidence="1" id="KW-0812">Transmembrane</keyword>
<dbReference type="AlphaFoldDB" id="A0A699VVQ9"/>